<evidence type="ECO:0000313" key="3">
    <source>
        <dbReference type="Proteomes" id="UP001172737"/>
    </source>
</evidence>
<dbReference type="Proteomes" id="UP001172737">
    <property type="component" value="Unassembled WGS sequence"/>
</dbReference>
<dbReference type="InterPro" id="IPR032710">
    <property type="entry name" value="NTF2-like_dom_sf"/>
</dbReference>
<comment type="caution">
    <text evidence="2">The sequence shown here is derived from an EMBL/GenBank/DDBJ whole genome shotgun (WGS) entry which is preliminary data.</text>
</comment>
<dbReference type="EMBL" id="JAUHPX010000007">
    <property type="protein sequence ID" value="MDN4488850.1"/>
    <property type="molecule type" value="Genomic_DNA"/>
</dbReference>
<dbReference type="Pfam" id="PF14534">
    <property type="entry name" value="DUF4440"/>
    <property type="match status" value="1"/>
</dbReference>
<dbReference type="AlphaFoldDB" id="A0AAW7M9P5"/>
<protein>
    <submittedName>
        <fullName evidence="2">Nuclear transport factor 2 family protein</fullName>
    </submittedName>
</protein>
<reference evidence="2" key="1">
    <citation type="submission" date="2023-06" db="EMBL/GenBank/DDBJ databases">
        <title>Sysu t00039.</title>
        <authorList>
            <person name="Gao L."/>
            <person name="Fang B.-Z."/>
            <person name="Li W.-J."/>
        </authorList>
    </citation>
    <scope>NUCLEOTIDE SEQUENCE</scope>
    <source>
        <strain evidence="2">SYSU T00039</strain>
    </source>
</reference>
<dbReference type="InterPro" id="IPR027843">
    <property type="entry name" value="DUF4440"/>
</dbReference>
<name>A0AAW7M9P5_9MICO</name>
<evidence type="ECO:0000313" key="2">
    <source>
        <dbReference type="EMBL" id="MDN4488850.1"/>
    </source>
</evidence>
<sequence length="144" mass="16192">MTHVTEADVAVRAQLLDLEERRRRALIDVDLDALDDLYDDSLIHIHAPGLVHTKAMLLEHTATRRPYLDMSRGDLLIRVIGDVAVMTGLLTNELRSPDGTTRTVRGEVTQVVRRCDDGAWRYVSFQMTPLTAQVWGALPSETKD</sequence>
<feature type="domain" description="DUF4440" evidence="1">
    <location>
        <begin position="15"/>
        <end position="121"/>
    </location>
</feature>
<evidence type="ECO:0000259" key="1">
    <source>
        <dbReference type="Pfam" id="PF14534"/>
    </source>
</evidence>
<organism evidence="2 3">
    <name type="scientific">Demequina lignilytica</name>
    <dbReference type="NCBI Taxonomy" id="3051663"/>
    <lineage>
        <taxon>Bacteria</taxon>
        <taxon>Bacillati</taxon>
        <taxon>Actinomycetota</taxon>
        <taxon>Actinomycetes</taxon>
        <taxon>Micrococcales</taxon>
        <taxon>Demequinaceae</taxon>
        <taxon>Demequina</taxon>
    </lineage>
</organism>
<keyword evidence="3" id="KW-1185">Reference proteome</keyword>
<dbReference type="SUPFAM" id="SSF54427">
    <property type="entry name" value="NTF2-like"/>
    <property type="match status" value="1"/>
</dbReference>
<gene>
    <name evidence="2" type="ORF">QQX10_11815</name>
</gene>
<proteinExistence type="predicted"/>
<dbReference type="RefSeq" id="WP_301121429.1">
    <property type="nucleotide sequence ID" value="NZ_JAUHPX010000007.1"/>
</dbReference>
<accession>A0AAW7M9P5</accession>
<dbReference type="Gene3D" id="3.10.450.50">
    <property type="match status" value="1"/>
</dbReference>